<organism evidence="3 4">
    <name type="scientific">Stylosanthes scabra</name>
    <dbReference type="NCBI Taxonomy" id="79078"/>
    <lineage>
        <taxon>Eukaryota</taxon>
        <taxon>Viridiplantae</taxon>
        <taxon>Streptophyta</taxon>
        <taxon>Embryophyta</taxon>
        <taxon>Tracheophyta</taxon>
        <taxon>Spermatophyta</taxon>
        <taxon>Magnoliopsida</taxon>
        <taxon>eudicotyledons</taxon>
        <taxon>Gunneridae</taxon>
        <taxon>Pentapetalae</taxon>
        <taxon>rosids</taxon>
        <taxon>fabids</taxon>
        <taxon>Fabales</taxon>
        <taxon>Fabaceae</taxon>
        <taxon>Papilionoideae</taxon>
        <taxon>50 kb inversion clade</taxon>
        <taxon>dalbergioids sensu lato</taxon>
        <taxon>Dalbergieae</taxon>
        <taxon>Pterocarpus clade</taxon>
        <taxon>Stylosanthes</taxon>
    </lineage>
</organism>
<dbReference type="EMBL" id="JASCZI010181484">
    <property type="protein sequence ID" value="MED6183917.1"/>
    <property type="molecule type" value="Genomic_DNA"/>
</dbReference>
<evidence type="ECO:0000313" key="3">
    <source>
        <dbReference type="EMBL" id="MED6183917.1"/>
    </source>
</evidence>
<keyword evidence="4" id="KW-1185">Reference proteome</keyword>
<dbReference type="PROSITE" id="PS51375">
    <property type="entry name" value="PPR"/>
    <property type="match status" value="6"/>
</dbReference>
<gene>
    <name evidence="3" type="ORF">PIB30_042467</name>
</gene>
<comment type="caution">
    <text evidence="3">The sequence shown here is derived from an EMBL/GenBank/DDBJ whole genome shotgun (WGS) entry which is preliminary data.</text>
</comment>
<feature type="repeat" description="PPR" evidence="2">
    <location>
        <begin position="323"/>
        <end position="357"/>
    </location>
</feature>
<dbReference type="InterPro" id="IPR046960">
    <property type="entry name" value="PPR_At4g14850-like_plant"/>
</dbReference>
<dbReference type="InterPro" id="IPR046848">
    <property type="entry name" value="E_motif"/>
</dbReference>
<reference evidence="3 4" key="1">
    <citation type="journal article" date="2023" name="Plants (Basel)">
        <title>Bridging the Gap: Combining Genomics and Transcriptomics Approaches to Understand Stylosanthes scabra, an Orphan Legume from the Brazilian Caatinga.</title>
        <authorList>
            <person name="Ferreira-Neto J.R.C."/>
            <person name="da Silva M.D."/>
            <person name="Binneck E."/>
            <person name="de Melo N.F."/>
            <person name="da Silva R.H."/>
            <person name="de Melo A.L.T.M."/>
            <person name="Pandolfi V."/>
            <person name="Bustamante F.O."/>
            <person name="Brasileiro-Vidal A.C."/>
            <person name="Benko-Iseppon A.M."/>
        </authorList>
    </citation>
    <scope>NUCLEOTIDE SEQUENCE [LARGE SCALE GENOMIC DNA]</scope>
    <source>
        <tissue evidence="3">Leaves</tissue>
    </source>
</reference>
<dbReference type="PANTHER" id="PTHR47926">
    <property type="entry name" value="PENTATRICOPEPTIDE REPEAT-CONTAINING PROTEIN"/>
    <property type="match status" value="1"/>
</dbReference>
<protein>
    <submittedName>
        <fullName evidence="3">Uncharacterized protein</fullName>
    </submittedName>
</protein>
<dbReference type="InterPro" id="IPR011990">
    <property type="entry name" value="TPR-like_helical_dom_sf"/>
</dbReference>
<evidence type="ECO:0000256" key="2">
    <source>
        <dbReference type="PROSITE-ProRule" id="PRU00708"/>
    </source>
</evidence>
<feature type="repeat" description="PPR" evidence="2">
    <location>
        <begin position="425"/>
        <end position="459"/>
    </location>
</feature>
<feature type="repeat" description="PPR" evidence="2">
    <location>
        <begin position="115"/>
        <end position="150"/>
    </location>
</feature>
<keyword evidence="1" id="KW-0677">Repeat</keyword>
<evidence type="ECO:0000256" key="1">
    <source>
        <dbReference type="ARBA" id="ARBA00022737"/>
    </source>
</evidence>
<feature type="repeat" description="PPR" evidence="2">
    <location>
        <begin position="526"/>
        <end position="560"/>
    </location>
</feature>
<dbReference type="PANTHER" id="PTHR47926:SF383">
    <property type="entry name" value="DYW DOMAIN-CONTAINING PROTEIN"/>
    <property type="match status" value="1"/>
</dbReference>
<dbReference type="Proteomes" id="UP001341840">
    <property type="component" value="Unassembled WGS sequence"/>
</dbReference>
<dbReference type="NCBIfam" id="TIGR00756">
    <property type="entry name" value="PPR"/>
    <property type="match status" value="5"/>
</dbReference>
<dbReference type="Pfam" id="PF20431">
    <property type="entry name" value="E_motif"/>
    <property type="match status" value="1"/>
</dbReference>
<dbReference type="InterPro" id="IPR002885">
    <property type="entry name" value="PPR_rpt"/>
</dbReference>
<accession>A0ABU6WDQ8</accession>
<dbReference type="Pfam" id="PF01535">
    <property type="entry name" value="PPR"/>
    <property type="match status" value="7"/>
</dbReference>
<dbReference type="Gene3D" id="1.25.40.10">
    <property type="entry name" value="Tetratricopeptide repeat domain"/>
    <property type="match status" value="6"/>
</dbReference>
<feature type="repeat" description="PPR" evidence="2">
    <location>
        <begin position="186"/>
        <end position="220"/>
    </location>
</feature>
<dbReference type="Pfam" id="PF13041">
    <property type="entry name" value="PPR_2"/>
    <property type="match status" value="2"/>
</dbReference>
<feature type="repeat" description="PPR" evidence="2">
    <location>
        <begin position="627"/>
        <end position="661"/>
    </location>
</feature>
<proteinExistence type="predicted"/>
<evidence type="ECO:0000313" key="4">
    <source>
        <dbReference type="Proteomes" id="UP001341840"/>
    </source>
</evidence>
<sequence length="822" mass="90859">MACLAPQLPLSSHHHHLHNRRILHIPKSSLTPSIHHNATNSNDAVPTSQSIAALLHHCVLHKDIQLGRKLHSLISTSPHLRNDVVLTTRLITMYAACNSPSESRSAFQNFPHKKDIFLYNALLSGYARNALYRDAVLVFLELVSVAGLLPDNFTLPCAVKACAGLTDVELGEALHALALKLGLCSDLFVGNALIAMYGKCGFVESAFKVFDKMPRRNLVSWNSIMLVCSENGLFSEICGLFKGLLLNGGGDEGLVPDVATMVTMVPLVTAMGEVKFGMLLHGLALKLGLCGDLKVSNSLMDMYSKCGYLCEARVVFDLISDKNVVSWNSMIRGYSKVGDSRGTFDLLRKMKMEEKVSVNEVTMLNVLPACLEKIHLLSLKEIHGYALRHGLQNDELVANAFVAAYPKCGSLDYGQCVFNGMVVKTVSSWNALIGALAQNGFPEKALDLYLLMTDSGLDPDWFTIGGLLLACAQLKLLRSGKEIHGFMLRNGLELDEFIGISLLSFYIHCGEIWLAKLLFDKMENRSLVCWNTMITGFSQNELPCEALDTFRQMLSSGTHPQEIALIGVMDACSQVSALRLGKEVHSFVLKARITEDTFVTCSLIDMYAKCGCMEQCQNIFERVIEKDEASWNVIIAGHGVNGNGLMALELFELMQSSGCRPDSYTFMGVLMACNHAGLVTEGLKYLDQMQSLHGIMPKLEHYSCVVDMLGRAGRLSEALKLVNELPYEPDSGIWSSLLSSCRNYGDLDIGEKASRKLLELGPDKAENYVLLSNLYAGLGKWDDMRKVRQRMKEIGLQKDAGCSSLKWQTEYNLQCMQHQQHI</sequence>
<name>A0ABU6WDQ8_9FABA</name>